<dbReference type="STRING" id="1675527.AIOL_002769"/>
<sequence length="107" mass="12028">MRKTLFAAVLGMAAVPAAILHAETLRETERFERKRVSAGEEVAREVPCPRGYNLTSGGYALYNLPDDRADFLVTASYPHEDGWRVEIRNVSDRPLPLTFRVYALCSN</sequence>
<dbReference type="OrthoDB" id="9902812at2"/>
<evidence type="ECO:0000256" key="1">
    <source>
        <dbReference type="SAM" id="SignalP"/>
    </source>
</evidence>
<protein>
    <submittedName>
        <fullName evidence="2">Uncharacterized protein</fullName>
    </submittedName>
</protein>
<proteinExistence type="predicted"/>
<keyword evidence="3" id="KW-1185">Reference proteome</keyword>
<evidence type="ECO:0000313" key="3">
    <source>
        <dbReference type="Proteomes" id="UP000037178"/>
    </source>
</evidence>
<dbReference type="Proteomes" id="UP000037178">
    <property type="component" value="Unassembled WGS sequence"/>
</dbReference>
<reference evidence="2 3" key="1">
    <citation type="submission" date="2015-06" db="EMBL/GenBank/DDBJ databases">
        <title>Draft genome sequence of an Alphaproteobacteria species associated to the Mediterranean sponge Oscarella lobularis.</title>
        <authorList>
            <person name="Jourda C."/>
            <person name="Santini S."/>
            <person name="Claverie J.-M."/>
        </authorList>
    </citation>
    <scope>NUCLEOTIDE SEQUENCE [LARGE SCALE GENOMIC DNA]</scope>
    <source>
        <strain evidence="2">IGS</strain>
    </source>
</reference>
<organism evidence="2 3">
    <name type="scientific">Candidatus Rhodobacter oscarellae</name>
    <dbReference type="NCBI Taxonomy" id="1675527"/>
    <lineage>
        <taxon>Bacteria</taxon>
        <taxon>Pseudomonadati</taxon>
        <taxon>Pseudomonadota</taxon>
        <taxon>Alphaproteobacteria</taxon>
        <taxon>Rhodobacterales</taxon>
        <taxon>Rhodobacter group</taxon>
        <taxon>Rhodobacter</taxon>
    </lineage>
</organism>
<accession>A0A0J9E4Y1</accession>
<gene>
    <name evidence="2" type="ORF">AIOL_002769</name>
</gene>
<evidence type="ECO:0000313" key="2">
    <source>
        <dbReference type="EMBL" id="KMW57801.1"/>
    </source>
</evidence>
<name>A0A0J9E4Y1_9RHOB</name>
<feature type="signal peptide" evidence="1">
    <location>
        <begin position="1"/>
        <end position="22"/>
    </location>
</feature>
<dbReference type="EMBL" id="LFTY01000002">
    <property type="protein sequence ID" value="KMW57801.1"/>
    <property type="molecule type" value="Genomic_DNA"/>
</dbReference>
<feature type="chain" id="PRO_5005318149" evidence="1">
    <location>
        <begin position="23"/>
        <end position="107"/>
    </location>
</feature>
<dbReference type="RefSeq" id="WP_049643487.1">
    <property type="nucleotide sequence ID" value="NZ_LFTY01000002.1"/>
</dbReference>
<dbReference type="PATRIC" id="fig|1675527.3.peg.2899"/>
<keyword evidence="1" id="KW-0732">Signal</keyword>
<dbReference type="AlphaFoldDB" id="A0A0J9E4Y1"/>
<comment type="caution">
    <text evidence="2">The sequence shown here is derived from an EMBL/GenBank/DDBJ whole genome shotgun (WGS) entry which is preliminary data.</text>
</comment>